<reference evidence="2 3" key="1">
    <citation type="journal article" date="2018" name="Sci. Rep.">
        <title>Genomic signatures of local adaptation to the degree of environmental predictability in rotifers.</title>
        <authorList>
            <person name="Franch-Gras L."/>
            <person name="Hahn C."/>
            <person name="Garcia-Roger E.M."/>
            <person name="Carmona M.J."/>
            <person name="Serra M."/>
            <person name="Gomez A."/>
        </authorList>
    </citation>
    <scope>NUCLEOTIDE SEQUENCE [LARGE SCALE GENOMIC DNA]</scope>
    <source>
        <strain evidence="2">HYR1</strain>
    </source>
</reference>
<dbReference type="AlphaFoldDB" id="A0A3M7RCQ0"/>
<evidence type="ECO:0000313" key="3">
    <source>
        <dbReference type="Proteomes" id="UP000276133"/>
    </source>
</evidence>
<organism evidence="2 3">
    <name type="scientific">Brachionus plicatilis</name>
    <name type="common">Marine rotifer</name>
    <name type="synonym">Brachionus muelleri</name>
    <dbReference type="NCBI Taxonomy" id="10195"/>
    <lineage>
        <taxon>Eukaryota</taxon>
        <taxon>Metazoa</taxon>
        <taxon>Spiralia</taxon>
        <taxon>Gnathifera</taxon>
        <taxon>Rotifera</taxon>
        <taxon>Eurotatoria</taxon>
        <taxon>Monogononta</taxon>
        <taxon>Pseudotrocha</taxon>
        <taxon>Ploima</taxon>
        <taxon>Brachionidae</taxon>
        <taxon>Brachionus</taxon>
    </lineage>
</organism>
<keyword evidence="3" id="KW-1185">Reference proteome</keyword>
<accession>A0A3M7RCQ0</accession>
<feature type="non-terminal residue" evidence="2">
    <location>
        <position position="832"/>
    </location>
</feature>
<dbReference type="InterPro" id="IPR036770">
    <property type="entry name" value="Ankyrin_rpt-contain_sf"/>
</dbReference>
<dbReference type="PROSITE" id="PS50297">
    <property type="entry name" value="ANK_REP_REGION"/>
    <property type="match status" value="2"/>
</dbReference>
<gene>
    <name evidence="2" type="ORF">BpHYR1_008755</name>
</gene>
<dbReference type="InterPro" id="IPR011989">
    <property type="entry name" value="ARM-like"/>
</dbReference>
<feature type="non-terminal residue" evidence="2">
    <location>
        <position position="1"/>
    </location>
</feature>
<dbReference type="InterPro" id="IPR002110">
    <property type="entry name" value="Ankyrin_rpt"/>
</dbReference>
<dbReference type="Pfam" id="PF12796">
    <property type="entry name" value="Ank_2"/>
    <property type="match status" value="2"/>
</dbReference>
<dbReference type="PANTHER" id="PTHR46464">
    <property type="entry name" value="ANK_REP_REGION DOMAIN-CONTAINING PROTEIN"/>
    <property type="match status" value="1"/>
</dbReference>
<dbReference type="SUPFAM" id="SSF48371">
    <property type="entry name" value="ARM repeat"/>
    <property type="match status" value="2"/>
</dbReference>
<keyword evidence="1" id="KW-0040">ANK repeat</keyword>
<dbReference type="InterPro" id="IPR000225">
    <property type="entry name" value="Armadillo"/>
</dbReference>
<dbReference type="OrthoDB" id="1683831at2759"/>
<dbReference type="Proteomes" id="UP000276133">
    <property type="component" value="Unassembled WGS sequence"/>
</dbReference>
<dbReference type="SMART" id="SM00185">
    <property type="entry name" value="ARM"/>
    <property type="match status" value="5"/>
</dbReference>
<dbReference type="SMART" id="SM00248">
    <property type="entry name" value="ANK"/>
    <property type="match status" value="4"/>
</dbReference>
<evidence type="ECO:0000256" key="1">
    <source>
        <dbReference type="PROSITE-ProRule" id="PRU00023"/>
    </source>
</evidence>
<name>A0A3M7RCQ0_BRAPC</name>
<dbReference type="SUPFAM" id="SSF48403">
    <property type="entry name" value="Ankyrin repeat"/>
    <property type="match status" value="1"/>
</dbReference>
<protein>
    <submittedName>
        <fullName evidence="2">Ankyrin and armadillo repeat-containing</fullName>
    </submittedName>
</protein>
<dbReference type="STRING" id="10195.A0A3M7RCQ0"/>
<dbReference type="Gene3D" id="1.25.10.10">
    <property type="entry name" value="Leucine-rich Repeat Variant"/>
    <property type="match status" value="3"/>
</dbReference>
<comment type="caution">
    <text evidence="2">The sequence shown here is derived from an EMBL/GenBank/DDBJ whole genome shotgun (WGS) entry which is preliminary data.</text>
</comment>
<proteinExistence type="predicted"/>
<feature type="repeat" description="ANK" evidence="1">
    <location>
        <begin position="135"/>
        <end position="167"/>
    </location>
</feature>
<dbReference type="PANTHER" id="PTHR46464:SF1">
    <property type="entry name" value="ANKYRIN AND ARMADILLO REPEAT-CONTAINING PROTEIN"/>
    <property type="match status" value="1"/>
</dbReference>
<dbReference type="PROSITE" id="PS50088">
    <property type="entry name" value="ANK_REPEAT"/>
    <property type="match status" value="2"/>
</dbReference>
<sequence>YWSIRIDFESYYSAFPQKPYWVYKLTDDLSKLKPKRLPMTDIQIYDLFKKYFGYKKATKFKNSSSGLRAASQRGLINIFQSFARKIPINRLSKHDEFGLCLTHYAAIYNRPLIISSLIMVSIDVNTKQQIDYLAIGPMPLHYAARSGSLDTVSCLLASYANISFADNDGWAPIHHACYFDNVPVIKLLIRRQQELLEITTRSESRKTPILVAASAGSLEAVKCLIHLGANIAFHDENGYNVIHIAAHRNRTNIIDYFIQNEYSQLPTWKLLINMLASDKAQDRLASVKCLQLLTNQSKKFWSSILNAGGIEKLISIMRVYVQSLTKTSVEEVEEEISFNALSVICNLSDQVAVKQRLNEIKDLGSILIRILELSKNEDLHSRSAILIADVVSVDENNKSSFAQQGCLDRLMVLLDGEYEDLLVNAINALEILCKDNQNNQEYCAEKGIFQGFLTIMELNSDLIKSSVAAAISSLTFKNKKNQIIALNEGIFKPLIDLLKSRNMTVQLKVSMALEALAIRNQTTQDALLELDAATYMIRLLEDHSTINAYVEHGSSQKLISLNVELNSNEPDKILTFGIRNFFNPNFRHYLNTQIKSNMEDWSIIIREQAAMTLWTLAGAHKPQRKMIAEKIGISQIISMLISKSEKLQFVGAKCVVSLVFENLSNQNLILKENGIDPLIRLLKLEKSSDRVILAVVETIGALCVDIAHVNNERTQTELAEKGALTLLLKILENPPSKFIQIETAHAIACLILNRPNSEYLEKKLDIRLILSLLETNDLEMRLKAGSAITVLAYNNTENQYDIKVNGGISYDFYAVYFEKKNINPLLLCRACF</sequence>
<dbReference type="InterPro" id="IPR043379">
    <property type="entry name" value="ANKAR"/>
</dbReference>
<evidence type="ECO:0000313" key="2">
    <source>
        <dbReference type="EMBL" id="RNA21219.1"/>
    </source>
</evidence>
<dbReference type="EMBL" id="REGN01003709">
    <property type="protein sequence ID" value="RNA21219.1"/>
    <property type="molecule type" value="Genomic_DNA"/>
</dbReference>
<dbReference type="Gene3D" id="1.25.40.20">
    <property type="entry name" value="Ankyrin repeat-containing domain"/>
    <property type="match status" value="1"/>
</dbReference>
<dbReference type="InterPro" id="IPR016024">
    <property type="entry name" value="ARM-type_fold"/>
</dbReference>
<feature type="repeat" description="ANK" evidence="1">
    <location>
        <begin position="204"/>
        <end position="236"/>
    </location>
</feature>